<dbReference type="EMBL" id="MEZV01000047">
    <property type="protein sequence ID" value="OGD66007.1"/>
    <property type="molecule type" value="Genomic_DNA"/>
</dbReference>
<dbReference type="SUPFAM" id="SSF51445">
    <property type="entry name" value="(Trans)glycosidases"/>
    <property type="match status" value="1"/>
</dbReference>
<evidence type="ECO:0000313" key="7">
    <source>
        <dbReference type="EMBL" id="OGD66007.1"/>
    </source>
</evidence>
<dbReference type="PRINTS" id="PR00131">
    <property type="entry name" value="GLHYDRLASE1"/>
</dbReference>
<proteinExistence type="inferred from homology"/>
<sequence>MTKNIFPKGFFFGAATSSHQVEGGCFNDWSEWEKKNAYRLSHIANRYYNTNNYISGRACDHYHKFKEDFKLAKKLGANAHRFSIEWSRIEPKEGEFNYNEIKHYQEVIDELRKLKIEPFITLWHFTLPVWLADKKGWENKKAGEYFLRYVEKIVSELKNVRFFITLNEPEVYASQSYFYSSWPPQKKSFFSYLKVLNNLIKAHKLAYQVIKNINPKLQVGLVTNNTYFEVAGINPFHYLLKKAADWWNNEYFLNKTAKNLDFIGLNYYFHNRIDWRFNNNSSDKRYATSDMRFSDMGWELYPEGIYRVLCDLKKYQKPIIITENGLADKNDQYRAWFIGETLKNIQQAISEGVDVRGYLHWSLLDNFEWDKGFWPRFGLIEIDYKTLKRTPRQSAYFFRDMIN</sequence>
<dbReference type="Gene3D" id="3.20.20.80">
    <property type="entry name" value="Glycosidases"/>
    <property type="match status" value="1"/>
</dbReference>
<dbReference type="PANTHER" id="PTHR10353">
    <property type="entry name" value="GLYCOSYL HYDROLASE"/>
    <property type="match status" value="1"/>
</dbReference>
<gene>
    <name evidence="7" type="ORF">A3F08_01070</name>
</gene>
<dbReference type="PROSITE" id="PS00653">
    <property type="entry name" value="GLYCOSYL_HYDROL_F1_2"/>
    <property type="match status" value="1"/>
</dbReference>
<comment type="similarity">
    <text evidence="1 5">Belongs to the glycosyl hydrolase 1 family.</text>
</comment>
<dbReference type="InterPro" id="IPR017853">
    <property type="entry name" value="GH"/>
</dbReference>
<dbReference type="InterPro" id="IPR033132">
    <property type="entry name" value="GH_1_N_CS"/>
</dbReference>
<dbReference type="InterPro" id="IPR018120">
    <property type="entry name" value="Glyco_hydro_1_AS"/>
</dbReference>
<dbReference type="Proteomes" id="UP000176451">
    <property type="component" value="Unassembled WGS sequence"/>
</dbReference>
<reference evidence="7 8" key="1">
    <citation type="journal article" date="2016" name="Nat. Commun.">
        <title>Thousands of microbial genomes shed light on interconnected biogeochemical processes in an aquifer system.</title>
        <authorList>
            <person name="Anantharaman K."/>
            <person name="Brown C.T."/>
            <person name="Hug L.A."/>
            <person name="Sharon I."/>
            <person name="Castelle C.J."/>
            <person name="Probst A.J."/>
            <person name="Thomas B.C."/>
            <person name="Singh A."/>
            <person name="Wilkins M.J."/>
            <person name="Karaoz U."/>
            <person name="Brodie E.L."/>
            <person name="Williams K.H."/>
            <person name="Hubbard S.S."/>
            <person name="Banfield J.F."/>
        </authorList>
    </citation>
    <scope>NUCLEOTIDE SEQUENCE [LARGE SCALE GENOMIC DNA]</scope>
</reference>
<dbReference type="GO" id="GO:0008422">
    <property type="term" value="F:beta-glucosidase activity"/>
    <property type="evidence" value="ECO:0007669"/>
    <property type="project" value="TreeGrafter"/>
</dbReference>
<keyword evidence="2 6" id="KW-0378">Hydrolase</keyword>
<evidence type="ECO:0000256" key="4">
    <source>
        <dbReference type="PROSITE-ProRule" id="PRU10055"/>
    </source>
</evidence>
<keyword evidence="3 6" id="KW-0326">Glycosidase</keyword>
<name>A0A1F5EEZ8_9BACT</name>
<feature type="active site" description="Nucleophile" evidence="4">
    <location>
        <position position="323"/>
    </location>
</feature>
<dbReference type="AlphaFoldDB" id="A0A1F5EEZ8"/>
<evidence type="ECO:0000256" key="1">
    <source>
        <dbReference type="ARBA" id="ARBA00010838"/>
    </source>
</evidence>
<dbReference type="PANTHER" id="PTHR10353:SF209">
    <property type="entry name" value="GALACTOLIPID GALACTOSYLTRANSFERASE SFR2, CHLOROPLASTIC"/>
    <property type="match status" value="1"/>
</dbReference>
<evidence type="ECO:0000313" key="8">
    <source>
        <dbReference type="Proteomes" id="UP000176451"/>
    </source>
</evidence>
<evidence type="ECO:0000256" key="2">
    <source>
        <dbReference type="ARBA" id="ARBA00022801"/>
    </source>
</evidence>
<dbReference type="STRING" id="1797469.A3F08_01070"/>
<dbReference type="InterPro" id="IPR001360">
    <property type="entry name" value="Glyco_hydro_1"/>
</dbReference>
<comment type="caution">
    <text evidence="7">The sequence shown here is derived from an EMBL/GenBank/DDBJ whole genome shotgun (WGS) entry which is preliminary data.</text>
</comment>
<organism evidence="7 8">
    <name type="scientific">Candidatus Berkelbacteria bacterium RIFCSPHIGHO2_12_FULL_36_9</name>
    <dbReference type="NCBI Taxonomy" id="1797469"/>
    <lineage>
        <taxon>Bacteria</taxon>
        <taxon>Candidatus Berkelbacteria</taxon>
    </lineage>
</organism>
<dbReference type="Pfam" id="PF00232">
    <property type="entry name" value="Glyco_hydro_1"/>
    <property type="match status" value="2"/>
</dbReference>
<accession>A0A1F5EEZ8</accession>
<dbReference type="PROSITE" id="PS00572">
    <property type="entry name" value="GLYCOSYL_HYDROL_F1_1"/>
    <property type="match status" value="1"/>
</dbReference>
<protein>
    <recommendedName>
        <fullName evidence="9">Beta-glucosidase</fullName>
    </recommendedName>
</protein>
<evidence type="ECO:0000256" key="6">
    <source>
        <dbReference type="RuleBase" id="RU004468"/>
    </source>
</evidence>
<dbReference type="GO" id="GO:0005975">
    <property type="term" value="P:carbohydrate metabolic process"/>
    <property type="evidence" value="ECO:0007669"/>
    <property type="project" value="InterPro"/>
</dbReference>
<evidence type="ECO:0008006" key="9">
    <source>
        <dbReference type="Google" id="ProtNLM"/>
    </source>
</evidence>
<evidence type="ECO:0000256" key="3">
    <source>
        <dbReference type="ARBA" id="ARBA00023295"/>
    </source>
</evidence>
<evidence type="ECO:0000256" key="5">
    <source>
        <dbReference type="RuleBase" id="RU003690"/>
    </source>
</evidence>